<evidence type="ECO:0000256" key="3">
    <source>
        <dbReference type="ARBA" id="ARBA00022679"/>
    </source>
</evidence>
<dbReference type="InterPro" id="IPR001789">
    <property type="entry name" value="Sig_transdc_resp-reg_receiver"/>
</dbReference>
<dbReference type="EC" id="2.7.13.3" evidence="2"/>
<dbReference type="PROSITE" id="PS50110">
    <property type="entry name" value="RESPONSE_REGULATORY"/>
    <property type="match status" value="1"/>
</dbReference>
<dbReference type="AlphaFoldDB" id="S7T8P7"/>
<dbReference type="eggNOG" id="COG2205">
    <property type="taxonomic scope" value="Bacteria"/>
</dbReference>
<dbReference type="PATRIC" id="fig|1121439.3.peg.1655"/>
<dbReference type="OrthoDB" id="5342753at2"/>
<evidence type="ECO:0000313" key="9">
    <source>
        <dbReference type="Proteomes" id="UP000014975"/>
    </source>
</evidence>
<dbReference type="InterPro" id="IPR036890">
    <property type="entry name" value="HATPase_C_sf"/>
</dbReference>
<dbReference type="GO" id="GO:0000155">
    <property type="term" value="F:phosphorelay sensor kinase activity"/>
    <property type="evidence" value="ECO:0007669"/>
    <property type="project" value="TreeGrafter"/>
</dbReference>
<comment type="caution">
    <text evidence="8">The sequence shown here is derived from an EMBL/GenBank/DDBJ whole genome shotgun (WGS) entry which is preliminary data.</text>
</comment>
<dbReference type="InterPro" id="IPR003594">
    <property type="entry name" value="HATPase_dom"/>
</dbReference>
<evidence type="ECO:0000256" key="4">
    <source>
        <dbReference type="ARBA" id="ARBA00022777"/>
    </source>
</evidence>
<evidence type="ECO:0000256" key="2">
    <source>
        <dbReference type="ARBA" id="ARBA00012438"/>
    </source>
</evidence>
<feature type="modified residue" description="4-aspartylphosphate" evidence="5">
    <location>
        <position position="52"/>
    </location>
</feature>
<dbReference type="CDD" id="cd00156">
    <property type="entry name" value="REC"/>
    <property type="match status" value="1"/>
</dbReference>
<dbReference type="Gene3D" id="3.40.50.2300">
    <property type="match status" value="1"/>
</dbReference>
<dbReference type="InterPro" id="IPR004358">
    <property type="entry name" value="Sig_transdc_His_kin-like_C"/>
</dbReference>
<dbReference type="GO" id="GO:0009927">
    <property type="term" value="F:histidine phosphotransfer kinase activity"/>
    <property type="evidence" value="ECO:0007669"/>
    <property type="project" value="TreeGrafter"/>
</dbReference>
<feature type="domain" description="Histidine kinase" evidence="6">
    <location>
        <begin position="152"/>
        <end position="366"/>
    </location>
</feature>
<dbReference type="SUPFAM" id="SSF52172">
    <property type="entry name" value="CheY-like"/>
    <property type="match status" value="1"/>
</dbReference>
<dbReference type="Pfam" id="PF02518">
    <property type="entry name" value="HATPase_c"/>
    <property type="match status" value="1"/>
</dbReference>
<evidence type="ECO:0000313" key="8">
    <source>
        <dbReference type="EMBL" id="EPR32865.1"/>
    </source>
</evidence>
<proteinExistence type="predicted"/>
<evidence type="ECO:0000259" key="7">
    <source>
        <dbReference type="PROSITE" id="PS50110"/>
    </source>
</evidence>
<dbReference type="STRING" id="1121439.dsat_0306"/>
<evidence type="ECO:0000259" key="6">
    <source>
        <dbReference type="PROSITE" id="PS50109"/>
    </source>
</evidence>
<dbReference type="InterPro" id="IPR011006">
    <property type="entry name" value="CheY-like_superfamily"/>
</dbReference>
<dbReference type="Proteomes" id="UP000014975">
    <property type="component" value="Unassembled WGS sequence"/>
</dbReference>
<dbReference type="PRINTS" id="PR00344">
    <property type="entry name" value="BCTRLSENSOR"/>
</dbReference>
<organism evidence="8 9">
    <name type="scientific">Alkalidesulfovibrio alkalitolerans DSM 16529</name>
    <dbReference type="NCBI Taxonomy" id="1121439"/>
    <lineage>
        <taxon>Bacteria</taxon>
        <taxon>Pseudomonadati</taxon>
        <taxon>Thermodesulfobacteriota</taxon>
        <taxon>Desulfovibrionia</taxon>
        <taxon>Desulfovibrionales</taxon>
        <taxon>Desulfovibrionaceae</taxon>
        <taxon>Alkalidesulfovibrio</taxon>
    </lineage>
</organism>
<keyword evidence="9" id="KW-1185">Reference proteome</keyword>
<protein>
    <recommendedName>
        <fullName evidence="2">histidine kinase</fullName>
        <ecNumber evidence="2">2.7.13.3</ecNumber>
    </recommendedName>
</protein>
<dbReference type="Gene3D" id="3.30.565.10">
    <property type="entry name" value="Histidine kinase-like ATPase, C-terminal domain"/>
    <property type="match status" value="1"/>
</dbReference>
<dbReference type="EMBL" id="ATHI01000026">
    <property type="protein sequence ID" value="EPR32865.1"/>
    <property type="molecule type" value="Genomic_DNA"/>
</dbReference>
<accession>S7T8P7</accession>
<dbReference type="SMART" id="SM00387">
    <property type="entry name" value="HATPase_c"/>
    <property type="match status" value="1"/>
</dbReference>
<name>S7T8P7_9BACT</name>
<dbReference type="RefSeq" id="WP_020887000.1">
    <property type="nucleotide sequence ID" value="NZ_ATHI01000026.1"/>
</dbReference>
<dbReference type="PANTHER" id="PTHR43047:SF72">
    <property type="entry name" value="OSMOSENSING HISTIDINE PROTEIN KINASE SLN1"/>
    <property type="match status" value="1"/>
</dbReference>
<evidence type="ECO:0000256" key="5">
    <source>
        <dbReference type="PROSITE-ProRule" id="PRU00169"/>
    </source>
</evidence>
<dbReference type="PROSITE" id="PS50109">
    <property type="entry name" value="HIS_KIN"/>
    <property type="match status" value="1"/>
</dbReference>
<keyword evidence="4" id="KW-0418">Kinase</keyword>
<sequence length="377" mass="40658">MARILVVDDDPYVRSICQRNLTRKGHEVIEAQDCRDALEAVRGNPPDIVLLDYMLPGQSGLECFAAMRATLGDACPPTVMITGQGSTHLAVEFMKVGGADFVEKPVTDFDILHLRIERAMATRRIEDSSRAEAVRREAAEESDRLKDVFLSFMARELGDPMQAAVNGATRLAEAARRGVPPDPDAVGSLCVRIMDVAKVVDDLIELAAQDGLPPLPLFRVNLREALAAVRPEAEAKALAKGLELRWLVPDLLPEVMAEPMKLADILRKLVDNAVAFTPSGLVEVRAASEEGEVVVSVRDQGPGIDPRDQERVFGRFEKLSPADATPGAGVGLFIARSLAARMNARLSLESSPGRGSVFFLGLRAASGQTAADSDTAR</sequence>
<dbReference type="GO" id="GO:0005886">
    <property type="term" value="C:plasma membrane"/>
    <property type="evidence" value="ECO:0007669"/>
    <property type="project" value="TreeGrafter"/>
</dbReference>
<feature type="domain" description="Response regulatory" evidence="7">
    <location>
        <begin position="3"/>
        <end position="119"/>
    </location>
</feature>
<keyword evidence="3" id="KW-0808">Transferase</keyword>
<evidence type="ECO:0000256" key="1">
    <source>
        <dbReference type="ARBA" id="ARBA00000085"/>
    </source>
</evidence>
<dbReference type="PANTHER" id="PTHR43047">
    <property type="entry name" value="TWO-COMPONENT HISTIDINE PROTEIN KINASE"/>
    <property type="match status" value="1"/>
</dbReference>
<keyword evidence="5" id="KW-0597">Phosphoprotein</keyword>
<gene>
    <name evidence="8" type="ORF">dsat_0306</name>
</gene>
<dbReference type="SMART" id="SM00448">
    <property type="entry name" value="REC"/>
    <property type="match status" value="1"/>
</dbReference>
<dbReference type="SUPFAM" id="SSF55874">
    <property type="entry name" value="ATPase domain of HSP90 chaperone/DNA topoisomerase II/histidine kinase"/>
    <property type="match status" value="1"/>
</dbReference>
<dbReference type="InterPro" id="IPR005467">
    <property type="entry name" value="His_kinase_dom"/>
</dbReference>
<reference evidence="8 9" key="1">
    <citation type="journal article" date="2013" name="Genome Announc.">
        <title>Draft genome sequences for three mercury-methylating, sulfate-reducing bacteria.</title>
        <authorList>
            <person name="Brown S.D."/>
            <person name="Hurt R.A.Jr."/>
            <person name="Gilmour C.C."/>
            <person name="Elias D.A."/>
        </authorList>
    </citation>
    <scope>NUCLEOTIDE SEQUENCE [LARGE SCALE GENOMIC DNA]</scope>
    <source>
        <strain evidence="8 9">DSM 16529</strain>
    </source>
</reference>
<dbReference type="Pfam" id="PF00072">
    <property type="entry name" value="Response_reg"/>
    <property type="match status" value="1"/>
</dbReference>
<comment type="catalytic activity">
    <reaction evidence="1">
        <text>ATP + protein L-histidine = ADP + protein N-phospho-L-histidine.</text>
        <dbReference type="EC" id="2.7.13.3"/>
    </reaction>
</comment>